<comment type="caution">
    <text evidence="1">The sequence shown here is derived from an EMBL/GenBank/DDBJ whole genome shotgun (WGS) entry which is preliminary data.</text>
</comment>
<proteinExistence type="predicted"/>
<evidence type="ECO:0000313" key="1">
    <source>
        <dbReference type="EMBL" id="MFC4805016.1"/>
    </source>
</evidence>
<organism evidence="1 2">
    <name type="scientific">Filifactor villosus</name>
    <dbReference type="NCBI Taxonomy" id="29374"/>
    <lineage>
        <taxon>Bacteria</taxon>
        <taxon>Bacillati</taxon>
        <taxon>Bacillota</taxon>
        <taxon>Clostridia</taxon>
        <taxon>Peptostreptococcales</taxon>
        <taxon>Filifactoraceae</taxon>
        <taxon>Filifactor</taxon>
    </lineage>
</organism>
<keyword evidence="2" id="KW-1185">Reference proteome</keyword>
<sequence>MGINRLAGTPWHMETLKRREGDERRYKGRCFYYQYRENRCTRRNTKCTGSAQCPGYKAISEDEFRKRQKEQTKNKKKVMKTIAIGIKRRQVCGEFENSLVQRSYI</sequence>
<accession>A0ABV9QNM4</accession>
<dbReference type="Proteomes" id="UP001595916">
    <property type="component" value="Unassembled WGS sequence"/>
</dbReference>
<protein>
    <submittedName>
        <fullName evidence="1">Uncharacterized protein</fullName>
    </submittedName>
</protein>
<name>A0ABV9QNM4_9FIRM</name>
<dbReference type="EMBL" id="JBHSHL010000030">
    <property type="protein sequence ID" value="MFC4805016.1"/>
    <property type="molecule type" value="Genomic_DNA"/>
</dbReference>
<gene>
    <name evidence="1" type="ORF">ACFO4R_07970</name>
</gene>
<dbReference type="RefSeq" id="WP_379788555.1">
    <property type="nucleotide sequence ID" value="NZ_JBHSHL010000030.1"/>
</dbReference>
<evidence type="ECO:0000313" key="2">
    <source>
        <dbReference type="Proteomes" id="UP001595916"/>
    </source>
</evidence>
<reference evidence="2" key="1">
    <citation type="journal article" date="2019" name="Int. J. Syst. Evol. Microbiol.">
        <title>The Global Catalogue of Microorganisms (GCM) 10K type strain sequencing project: providing services to taxonomists for standard genome sequencing and annotation.</title>
        <authorList>
            <consortium name="The Broad Institute Genomics Platform"/>
            <consortium name="The Broad Institute Genome Sequencing Center for Infectious Disease"/>
            <person name="Wu L."/>
            <person name="Ma J."/>
        </authorList>
    </citation>
    <scope>NUCLEOTIDE SEQUENCE [LARGE SCALE GENOMIC DNA]</scope>
    <source>
        <strain evidence="2">CCUG 46385</strain>
    </source>
</reference>